<dbReference type="RefSeq" id="WP_386126812.1">
    <property type="nucleotide sequence ID" value="NZ_JBHTJL010000003.1"/>
</dbReference>
<evidence type="ECO:0000313" key="3">
    <source>
        <dbReference type="EMBL" id="MFD1061678.1"/>
    </source>
</evidence>
<comment type="caution">
    <text evidence="3">The sequence shown here is derived from an EMBL/GenBank/DDBJ whole genome shotgun (WGS) entry which is preliminary data.</text>
</comment>
<evidence type="ECO:0000313" key="4">
    <source>
        <dbReference type="Proteomes" id="UP001597013"/>
    </source>
</evidence>
<dbReference type="Proteomes" id="UP001597013">
    <property type="component" value="Unassembled WGS sequence"/>
</dbReference>
<organism evidence="3 4">
    <name type="scientific">Winogradskyella litorisediminis</name>
    <dbReference type="NCBI Taxonomy" id="1156618"/>
    <lineage>
        <taxon>Bacteria</taxon>
        <taxon>Pseudomonadati</taxon>
        <taxon>Bacteroidota</taxon>
        <taxon>Flavobacteriia</taxon>
        <taxon>Flavobacteriales</taxon>
        <taxon>Flavobacteriaceae</taxon>
        <taxon>Winogradskyella</taxon>
    </lineage>
</organism>
<name>A0ABW3N2Z4_9FLAO</name>
<reference evidence="4" key="1">
    <citation type="journal article" date="2019" name="Int. J. Syst. Evol. Microbiol.">
        <title>The Global Catalogue of Microorganisms (GCM) 10K type strain sequencing project: providing services to taxonomists for standard genome sequencing and annotation.</title>
        <authorList>
            <consortium name="The Broad Institute Genomics Platform"/>
            <consortium name="The Broad Institute Genome Sequencing Center for Infectious Disease"/>
            <person name="Wu L."/>
            <person name="Ma J."/>
        </authorList>
    </citation>
    <scope>NUCLEOTIDE SEQUENCE [LARGE SCALE GENOMIC DNA]</scope>
    <source>
        <strain evidence="4">CCUG 62215</strain>
    </source>
</reference>
<accession>A0ABW3N2Z4</accession>
<dbReference type="Pfam" id="PF18096">
    <property type="entry name" value="Thump_like"/>
    <property type="match status" value="1"/>
</dbReference>
<keyword evidence="3" id="KW-0808">Transferase</keyword>
<sequence>MQFNKAVLTDEVQDFISSNLKSDISKLLLKGIDFEGISVQEIVEQIEAKKRSEKKLPTWFNAENIYFPNKLNIEQTSSEATANYKANLVSGKSLIDLTGGFGIDAFYFSKHFEKITHCEINAELSKIVKHNYQQLKADNIDCLNENGIDALKRIDKQFNWIYIDPSRRDDAKQKVFLLSDCTPNIKTFQGLFLKYAENVMVKTSPLLDLKATLTDLNHVKEIHIVALNNEVKELLWILKRNYEGETLVKTVNLQKETNQSFDFNIDEEPECKAEYSLPLAYLYEPNVSVLKAGAFNVISTELNIPKLHQHSHLYTSDSLVEFPGRRFKIEKQIPFNKKAFSKEKISKANVTTRNFPLSVGDIRKKLKIKDGGNIYLFYTTNIKDEKIILVCSKI</sequence>
<keyword evidence="4" id="KW-1185">Reference proteome</keyword>
<dbReference type="Pfam" id="PF22013">
    <property type="entry name" value="PG_1098_Fer"/>
    <property type="match status" value="1"/>
</dbReference>
<dbReference type="Gene3D" id="1.10.10.1110">
    <property type="entry name" value="Methyltransferase PG1098, N-terminal domain"/>
    <property type="match status" value="1"/>
</dbReference>
<evidence type="ECO:0000259" key="1">
    <source>
        <dbReference type="Pfam" id="PF18096"/>
    </source>
</evidence>
<protein>
    <submittedName>
        <fullName evidence="3">RsmD family RNA methyltransferase</fullName>
    </submittedName>
</protein>
<dbReference type="Pfam" id="PF03602">
    <property type="entry name" value="Cons_hypoth95"/>
    <property type="match status" value="1"/>
</dbReference>
<evidence type="ECO:0000259" key="2">
    <source>
        <dbReference type="Pfam" id="PF22013"/>
    </source>
</evidence>
<feature type="domain" description="PG-1098 ferredoxin-like" evidence="2">
    <location>
        <begin position="281"/>
        <end position="323"/>
    </location>
</feature>
<dbReference type="GO" id="GO:0008168">
    <property type="term" value="F:methyltransferase activity"/>
    <property type="evidence" value="ECO:0007669"/>
    <property type="project" value="UniProtKB-KW"/>
</dbReference>
<dbReference type="GO" id="GO:0032259">
    <property type="term" value="P:methylation"/>
    <property type="evidence" value="ECO:0007669"/>
    <property type="project" value="UniProtKB-KW"/>
</dbReference>
<dbReference type="InterPro" id="IPR029063">
    <property type="entry name" value="SAM-dependent_MTases_sf"/>
</dbReference>
<feature type="domain" description="THUMP-like" evidence="1">
    <location>
        <begin position="324"/>
        <end position="393"/>
    </location>
</feature>
<keyword evidence="3" id="KW-0489">Methyltransferase</keyword>
<dbReference type="EMBL" id="JBHTJL010000003">
    <property type="protein sequence ID" value="MFD1061678.1"/>
    <property type="molecule type" value="Genomic_DNA"/>
</dbReference>
<dbReference type="InterPro" id="IPR054168">
    <property type="entry name" value="PG_1098_Fer"/>
</dbReference>
<dbReference type="SUPFAM" id="SSF53335">
    <property type="entry name" value="S-adenosyl-L-methionine-dependent methyltransferases"/>
    <property type="match status" value="1"/>
</dbReference>
<dbReference type="Gene3D" id="3.40.50.150">
    <property type="entry name" value="Vaccinia Virus protein VP39"/>
    <property type="match status" value="1"/>
</dbReference>
<dbReference type="CDD" id="cd02440">
    <property type="entry name" value="AdoMet_MTases"/>
    <property type="match status" value="1"/>
</dbReference>
<gene>
    <name evidence="3" type="ORF">ACFQ1Q_00370</name>
</gene>
<dbReference type="InterPro" id="IPR041497">
    <property type="entry name" value="Thump-like"/>
</dbReference>
<proteinExistence type="predicted"/>